<name>A0ABR3WI00_9PEZI</name>
<dbReference type="Proteomes" id="UP001586593">
    <property type="component" value="Unassembled WGS sequence"/>
</dbReference>
<feature type="compositionally biased region" description="Low complexity" evidence="1">
    <location>
        <begin position="275"/>
        <end position="296"/>
    </location>
</feature>
<comment type="caution">
    <text evidence="2">The sequence shown here is derived from an EMBL/GenBank/DDBJ whole genome shotgun (WGS) entry which is preliminary data.</text>
</comment>
<sequence>LVAELAAIEADIEQVITSLPRRFSFSKDNLFVHQDRLVTFLLLHILRHNLFIVVGRAALLVYQHVPDQVERIAAVRRNRISHALPIAGLVAEGRKAGVYFDPQIGVQAYVALEILLFEPRRLAQVDPSLHPRAPEFVDALPHLLAAIREIGSRSEFVKQLHVEAVLRLLRCECSDMLVKEDMDAFYSEYRLVGQDAAEYDFRDFRWAKLERLKRSVRPTDDMVRDESLLECRGDDSAAMSTAPSPRLDAADVRSPFGPSGGLPMLSPARLSLQQPSDATPSPSASTGATTGVSGLSDRSAAGNSGLGGFHTLGLSPHAGQSWPELSEPTNWDYSCALDWSWLLDGSETSSYLLNNANAPWG</sequence>
<reference evidence="2 3" key="1">
    <citation type="journal article" date="2024" name="Commun. Biol.">
        <title>Comparative genomic analysis of thermophilic fungi reveals convergent evolutionary adaptations and gene losses.</title>
        <authorList>
            <person name="Steindorff A.S."/>
            <person name="Aguilar-Pontes M.V."/>
            <person name="Robinson A.J."/>
            <person name="Andreopoulos B."/>
            <person name="LaButti K."/>
            <person name="Kuo A."/>
            <person name="Mondo S."/>
            <person name="Riley R."/>
            <person name="Otillar R."/>
            <person name="Haridas S."/>
            <person name="Lipzen A."/>
            <person name="Grimwood J."/>
            <person name="Schmutz J."/>
            <person name="Clum A."/>
            <person name="Reid I.D."/>
            <person name="Moisan M.C."/>
            <person name="Butler G."/>
            <person name="Nguyen T.T.M."/>
            <person name="Dewar K."/>
            <person name="Conant G."/>
            <person name="Drula E."/>
            <person name="Henrissat B."/>
            <person name="Hansel C."/>
            <person name="Singer S."/>
            <person name="Hutchinson M.I."/>
            <person name="de Vries R.P."/>
            <person name="Natvig D.O."/>
            <person name="Powell A.J."/>
            <person name="Tsang A."/>
            <person name="Grigoriev I.V."/>
        </authorList>
    </citation>
    <scope>NUCLEOTIDE SEQUENCE [LARGE SCALE GENOMIC DNA]</scope>
    <source>
        <strain evidence="2 3">ATCC 24622</strain>
    </source>
</reference>
<dbReference type="EMBL" id="JAZHXJ010000391">
    <property type="protein sequence ID" value="KAL1862597.1"/>
    <property type="molecule type" value="Genomic_DNA"/>
</dbReference>
<feature type="region of interest" description="Disordered" evidence="1">
    <location>
        <begin position="234"/>
        <end position="300"/>
    </location>
</feature>
<protein>
    <submittedName>
        <fullName evidence="2">Uncharacterized protein</fullName>
    </submittedName>
</protein>
<evidence type="ECO:0000256" key="1">
    <source>
        <dbReference type="SAM" id="MobiDB-lite"/>
    </source>
</evidence>
<accession>A0ABR3WI00</accession>
<feature type="non-terminal residue" evidence="2">
    <location>
        <position position="1"/>
    </location>
</feature>
<evidence type="ECO:0000313" key="2">
    <source>
        <dbReference type="EMBL" id="KAL1862597.1"/>
    </source>
</evidence>
<keyword evidence="3" id="KW-1185">Reference proteome</keyword>
<proteinExistence type="predicted"/>
<evidence type="ECO:0000313" key="3">
    <source>
        <dbReference type="Proteomes" id="UP001586593"/>
    </source>
</evidence>
<organism evidence="2 3">
    <name type="scientific">Phialemonium thermophilum</name>
    <dbReference type="NCBI Taxonomy" id="223376"/>
    <lineage>
        <taxon>Eukaryota</taxon>
        <taxon>Fungi</taxon>
        <taxon>Dikarya</taxon>
        <taxon>Ascomycota</taxon>
        <taxon>Pezizomycotina</taxon>
        <taxon>Sordariomycetes</taxon>
        <taxon>Sordariomycetidae</taxon>
        <taxon>Cephalothecales</taxon>
        <taxon>Cephalothecaceae</taxon>
        <taxon>Phialemonium</taxon>
    </lineage>
</organism>
<gene>
    <name evidence="2" type="ORF">VTK73DRAFT_6733</name>
</gene>